<feature type="region of interest" description="Disordered" evidence="1">
    <location>
        <begin position="18"/>
        <end position="45"/>
    </location>
</feature>
<organism evidence="2">
    <name type="scientific">uncultured Nocardioidaceae bacterium</name>
    <dbReference type="NCBI Taxonomy" id="253824"/>
    <lineage>
        <taxon>Bacteria</taxon>
        <taxon>Bacillati</taxon>
        <taxon>Actinomycetota</taxon>
        <taxon>Actinomycetes</taxon>
        <taxon>Propionibacteriales</taxon>
        <taxon>Nocardioidaceae</taxon>
        <taxon>environmental samples</taxon>
    </lineage>
</organism>
<evidence type="ECO:0000256" key="1">
    <source>
        <dbReference type="SAM" id="MobiDB-lite"/>
    </source>
</evidence>
<dbReference type="EMBL" id="CADCUG010000097">
    <property type="protein sequence ID" value="CAA9341098.1"/>
    <property type="molecule type" value="Genomic_DNA"/>
</dbReference>
<gene>
    <name evidence="2" type="ORF">AVDCRST_MAG29-1584</name>
</gene>
<dbReference type="AlphaFoldDB" id="A0A6J4LVI7"/>
<protein>
    <submittedName>
        <fullName evidence="2">Uncharacterized protein</fullName>
    </submittedName>
</protein>
<reference evidence="2" key="1">
    <citation type="submission" date="2020-02" db="EMBL/GenBank/DDBJ databases">
        <authorList>
            <person name="Meier V. D."/>
        </authorList>
    </citation>
    <scope>NUCLEOTIDE SEQUENCE</scope>
    <source>
        <strain evidence="2">AVDCRST_MAG29</strain>
    </source>
</reference>
<accession>A0A6J4LVI7</accession>
<name>A0A6J4LVI7_9ACTN</name>
<sequence>CRRRTSTRALPTDLTWGSARGMERASATVPGATRGRSPWGRRPLP</sequence>
<feature type="non-terminal residue" evidence="2">
    <location>
        <position position="1"/>
    </location>
</feature>
<feature type="non-terminal residue" evidence="2">
    <location>
        <position position="45"/>
    </location>
</feature>
<evidence type="ECO:0000313" key="2">
    <source>
        <dbReference type="EMBL" id="CAA9341098.1"/>
    </source>
</evidence>
<proteinExistence type="predicted"/>